<dbReference type="RefSeq" id="WP_051984810.1">
    <property type="nucleotide sequence ID" value="NZ_CCCS020000035.1"/>
</dbReference>
<dbReference type="PANTHER" id="PTHR15364">
    <property type="entry name" value="2'-DEOXYNUCLEOSIDE 5'-PHOSPHATE N-HYDROLASE 1"/>
    <property type="match status" value="1"/>
</dbReference>
<reference evidence="2 3" key="3">
    <citation type="submission" date="2017-03" db="EMBL/GenBank/DDBJ databases">
        <authorList>
            <person name="Regsiter A."/>
            <person name="William W."/>
        </authorList>
    </citation>
    <scope>NUCLEOTIDE SEQUENCE [LARGE SCALE GENOMIC DNA]</scope>
    <source>
        <strain evidence="2">PRJEB5721</strain>
    </source>
</reference>
<dbReference type="GO" id="GO:0070694">
    <property type="term" value="F:5-hydroxymethyl-dUMP N-hydrolase activity"/>
    <property type="evidence" value="ECO:0007669"/>
    <property type="project" value="TreeGrafter"/>
</dbReference>
<dbReference type="AlphaFoldDB" id="A0A060UQK9"/>
<accession>A0A060UQK9</accession>
<dbReference type="InterPro" id="IPR051239">
    <property type="entry name" value="2'-dNMP_N-hydrolase"/>
</dbReference>
<evidence type="ECO:0000313" key="2">
    <source>
        <dbReference type="EMBL" id="SMH64571.1"/>
    </source>
</evidence>
<dbReference type="Proteomes" id="UP000193925">
    <property type="component" value="Chromosome AFERRI"/>
</dbReference>
<dbReference type="PANTHER" id="PTHR15364:SF0">
    <property type="entry name" value="2'-DEOXYNUCLEOSIDE 5'-PHOSPHATE N-HYDROLASE 1"/>
    <property type="match status" value="1"/>
</dbReference>
<name>A0A060UQK9_9PROT</name>
<reference evidence="1" key="1">
    <citation type="submission" date="2014-03" db="EMBL/GenBank/DDBJ databases">
        <authorList>
            <person name="Genoscope - CEA"/>
        </authorList>
    </citation>
    <scope>NUCLEOTIDE SEQUENCE [LARGE SCALE GENOMIC DNA]</scope>
    <source>
        <strain evidence="1">CF27</strain>
    </source>
</reference>
<dbReference type="SUPFAM" id="SSF52309">
    <property type="entry name" value="N-(deoxy)ribosyltransferase-like"/>
    <property type="match status" value="1"/>
</dbReference>
<dbReference type="InterPro" id="IPR007710">
    <property type="entry name" value="Nucleoside_deoxyribTrfase"/>
</dbReference>
<sequence>MQKVYIAGPDIFRVGWPDMARKIVTACELWGLEALLPIPANQSLDRHGVSGITVPGKTKDAVSVFELCMDMIRSCDALVANITPFRGDEPDAGTVFEIATAYALGKPVVAYTLDTRLTHERHAHNGSITANGALMCRSGFLVEQFGLSCNVMVAQACHAIVFGDAVSALFALKNLKITGGDHVETT</sequence>
<dbReference type="EMBL" id="CCCS020000035">
    <property type="protein sequence ID" value="CDQ10541.1"/>
    <property type="molecule type" value="Genomic_DNA"/>
</dbReference>
<dbReference type="GO" id="GO:0009159">
    <property type="term" value="P:deoxyribonucleoside monophosphate catabolic process"/>
    <property type="evidence" value="ECO:0007669"/>
    <property type="project" value="TreeGrafter"/>
</dbReference>
<dbReference type="GO" id="GO:0016740">
    <property type="term" value="F:transferase activity"/>
    <property type="evidence" value="ECO:0007669"/>
    <property type="project" value="UniProtKB-KW"/>
</dbReference>
<reference evidence="1" key="2">
    <citation type="submission" date="2014-07" db="EMBL/GenBank/DDBJ databases">
        <title>Initial genome analysis of the psychrotolerant acidophile Acidithiobacillus ferrivorans CF27: insights into iron and sulfur oxidation pathways and into biofilm formation.</title>
        <authorList>
            <person name="Talla E."/>
            <person name="Hedrich S."/>
            <person name="Mangenot S."/>
            <person name="Ji B."/>
            <person name="Johnson D.B."/>
            <person name="Barbe V."/>
            <person name="Bonnefoy V."/>
        </authorList>
    </citation>
    <scope>NUCLEOTIDE SEQUENCE [LARGE SCALE GENOMIC DNA]</scope>
    <source>
        <strain evidence="1">CF27</strain>
    </source>
</reference>
<gene>
    <name evidence="2" type="ORF">AFERRI_10604</name>
    <name evidence="1" type="ORF">AFERRI_400322</name>
</gene>
<evidence type="ECO:0000313" key="3">
    <source>
        <dbReference type="Proteomes" id="UP000193925"/>
    </source>
</evidence>
<keyword evidence="3" id="KW-1185">Reference proteome</keyword>
<dbReference type="Pfam" id="PF05014">
    <property type="entry name" value="Nuc_deoxyrib_tr"/>
    <property type="match status" value="1"/>
</dbReference>
<proteinExistence type="predicted"/>
<protein>
    <submittedName>
        <fullName evidence="2">Nucleoside 2-deoxyribosyltransferase family protein</fullName>
    </submittedName>
    <submittedName>
        <fullName evidence="1">Putative nucleoside 2-deoxyribosyltransferase</fullName>
    </submittedName>
</protein>
<dbReference type="Gene3D" id="3.40.50.450">
    <property type="match status" value="1"/>
</dbReference>
<dbReference type="EMBL" id="LT841305">
    <property type="protein sequence ID" value="SMH64571.1"/>
    <property type="molecule type" value="Genomic_DNA"/>
</dbReference>
<evidence type="ECO:0000313" key="1">
    <source>
        <dbReference type="EMBL" id="CDQ10541.1"/>
    </source>
</evidence>
<organism evidence="1">
    <name type="scientific">Acidithiobacillus ferrivorans</name>
    <dbReference type="NCBI Taxonomy" id="160808"/>
    <lineage>
        <taxon>Bacteria</taxon>
        <taxon>Pseudomonadati</taxon>
        <taxon>Pseudomonadota</taxon>
        <taxon>Acidithiobacillia</taxon>
        <taxon>Acidithiobacillales</taxon>
        <taxon>Acidithiobacillaceae</taxon>
        <taxon>Acidithiobacillus</taxon>
    </lineage>
</organism>
<keyword evidence="1" id="KW-0808">Transferase</keyword>